<sequence>MAISGIQAASAPPPVKAISTNDIQKAAAAKVNAQVKPPESSQAPAKQAAAAAKPEQVNNQPAPKPPTPSVNTSGQVTGTRINTTA</sequence>
<dbReference type="AlphaFoldDB" id="A0A3Q9BS31"/>
<keyword evidence="3" id="KW-1185">Reference proteome</keyword>
<proteinExistence type="predicted"/>
<dbReference type="EMBL" id="CP034464">
    <property type="protein sequence ID" value="AZP13093.1"/>
    <property type="molecule type" value="Genomic_DNA"/>
</dbReference>
<feature type="compositionally biased region" description="Low complexity" evidence="1">
    <location>
        <begin position="29"/>
        <end position="55"/>
    </location>
</feature>
<name>A0A3Q9BS31_9BURK</name>
<feature type="region of interest" description="Disordered" evidence="1">
    <location>
        <begin position="29"/>
        <end position="85"/>
    </location>
</feature>
<reference evidence="2 3" key="1">
    <citation type="journal article" date="2011" name="Int. J. Syst. Evol. Microbiol.">
        <title>Description of Undibacterium oligocarboniphilum sp. nov., isolated from purified water, and Undibacterium pigrum strain CCUG 49012 as the type strain of Undibacterium parvum sp. nov., and emended descriptions of the genus Undibacterium and the species Undibacterium pigrum.</title>
        <authorList>
            <person name="Eder W."/>
            <person name="Wanner G."/>
            <person name="Ludwig W."/>
            <person name="Busse H.J."/>
            <person name="Ziemke-Kageler F."/>
            <person name="Lang E."/>
        </authorList>
    </citation>
    <scope>NUCLEOTIDE SEQUENCE [LARGE SCALE GENOMIC DNA]</scope>
    <source>
        <strain evidence="2 3">DSM 23061</strain>
    </source>
</reference>
<dbReference type="RefSeq" id="WP_126128469.1">
    <property type="nucleotide sequence ID" value="NZ_CP034464.1"/>
</dbReference>
<dbReference type="KEGG" id="upv:EJN92_14460"/>
<accession>A0A3Q9BS31</accession>
<evidence type="ECO:0000256" key="1">
    <source>
        <dbReference type="SAM" id="MobiDB-lite"/>
    </source>
</evidence>
<evidence type="ECO:0000313" key="3">
    <source>
        <dbReference type="Proteomes" id="UP000275663"/>
    </source>
</evidence>
<feature type="compositionally biased region" description="Polar residues" evidence="1">
    <location>
        <begin position="69"/>
        <end position="85"/>
    </location>
</feature>
<gene>
    <name evidence="2" type="ORF">EJN92_14460</name>
</gene>
<protein>
    <submittedName>
        <fullName evidence="2">Uncharacterized protein</fullName>
    </submittedName>
</protein>
<evidence type="ECO:0000313" key="2">
    <source>
        <dbReference type="EMBL" id="AZP13093.1"/>
    </source>
</evidence>
<organism evidence="2 3">
    <name type="scientific">Undibacterium parvum</name>
    <dbReference type="NCBI Taxonomy" id="401471"/>
    <lineage>
        <taxon>Bacteria</taxon>
        <taxon>Pseudomonadati</taxon>
        <taxon>Pseudomonadota</taxon>
        <taxon>Betaproteobacteria</taxon>
        <taxon>Burkholderiales</taxon>
        <taxon>Oxalobacteraceae</taxon>
        <taxon>Undibacterium</taxon>
    </lineage>
</organism>
<dbReference type="Proteomes" id="UP000275663">
    <property type="component" value="Chromosome"/>
</dbReference>